<dbReference type="GO" id="GO:0046872">
    <property type="term" value="F:metal ion binding"/>
    <property type="evidence" value="ECO:0007669"/>
    <property type="project" value="UniProtKB-KW"/>
</dbReference>
<organism evidence="6 7">
    <name type="scientific">Nonomuraea muscovyensis</name>
    <dbReference type="NCBI Taxonomy" id="1124761"/>
    <lineage>
        <taxon>Bacteria</taxon>
        <taxon>Bacillati</taxon>
        <taxon>Actinomycetota</taxon>
        <taxon>Actinomycetes</taxon>
        <taxon>Streptosporangiales</taxon>
        <taxon>Streptosporangiaceae</taxon>
        <taxon>Nonomuraea</taxon>
    </lineage>
</organism>
<dbReference type="RefSeq" id="WP_185089126.1">
    <property type="nucleotide sequence ID" value="NZ_JACHJB010000004.1"/>
</dbReference>
<keyword evidence="2" id="KW-0479">Metal-binding</keyword>
<name>A0A7X0CCQ5_9ACTN</name>
<dbReference type="SMART" id="SM00849">
    <property type="entry name" value="Lactamase_B"/>
    <property type="match status" value="1"/>
</dbReference>
<dbReference type="PANTHER" id="PTHR42978">
    <property type="entry name" value="QUORUM-QUENCHING LACTONASE YTNP-RELATED-RELATED"/>
    <property type="match status" value="1"/>
</dbReference>
<dbReference type="Proteomes" id="UP000583800">
    <property type="component" value="Unassembled WGS sequence"/>
</dbReference>
<sequence>MATFHVGAVSVTEVVETDMPVPVSLAFHGLDGEAHLIDTLRDRYPAGLFTPGGDPLLVFRSHVLRTPSNVIVLDTCWGNHKERLLDPYAHRLDTPYLDRLAATGTDPAEVDYVFCTHLHQDHVGWNTRLVDGAWVPTFPNAVYLFVAAEYEHFRSVPAGSHGHDSFADSVAPVVAAGRHRLVEPGFAIDETVRILPLPGHTPGHSGLHVTSGPEEAVFTGDLFHVPHQFARPGWHIVSEHDARQATETRRDVLARYADTRVRIVPAHFALPAGGHLESRPDGYAYVPA</sequence>
<evidence type="ECO:0000256" key="4">
    <source>
        <dbReference type="ARBA" id="ARBA00022833"/>
    </source>
</evidence>
<evidence type="ECO:0000256" key="3">
    <source>
        <dbReference type="ARBA" id="ARBA00022801"/>
    </source>
</evidence>
<dbReference type="SUPFAM" id="SSF56281">
    <property type="entry name" value="Metallo-hydrolase/oxidoreductase"/>
    <property type="match status" value="1"/>
</dbReference>
<protein>
    <submittedName>
        <fullName evidence="6">Glyoxylase-like metal-dependent hydrolase (Beta-lactamase superfamily II)</fullName>
    </submittedName>
</protein>
<keyword evidence="4" id="KW-0862">Zinc</keyword>
<dbReference type="EMBL" id="JACHJB010000004">
    <property type="protein sequence ID" value="MBB6351356.1"/>
    <property type="molecule type" value="Genomic_DNA"/>
</dbReference>
<dbReference type="InterPro" id="IPR036866">
    <property type="entry name" value="RibonucZ/Hydroxyglut_hydro"/>
</dbReference>
<evidence type="ECO:0000313" key="7">
    <source>
        <dbReference type="Proteomes" id="UP000583800"/>
    </source>
</evidence>
<dbReference type="Gene3D" id="3.60.15.10">
    <property type="entry name" value="Ribonuclease Z/Hydroxyacylglutathione hydrolase-like"/>
    <property type="match status" value="1"/>
</dbReference>
<evidence type="ECO:0000256" key="1">
    <source>
        <dbReference type="ARBA" id="ARBA00007749"/>
    </source>
</evidence>
<reference evidence="6 7" key="1">
    <citation type="submission" date="2020-08" db="EMBL/GenBank/DDBJ databases">
        <title>Sequencing the genomes of 1000 actinobacteria strains.</title>
        <authorList>
            <person name="Klenk H.-P."/>
        </authorList>
    </citation>
    <scope>NUCLEOTIDE SEQUENCE [LARGE SCALE GENOMIC DNA]</scope>
    <source>
        <strain evidence="6 7">DSM 45913</strain>
    </source>
</reference>
<evidence type="ECO:0000313" key="6">
    <source>
        <dbReference type="EMBL" id="MBB6351356.1"/>
    </source>
</evidence>
<gene>
    <name evidence="6" type="ORF">FHU36_007939</name>
</gene>
<dbReference type="InterPro" id="IPR001279">
    <property type="entry name" value="Metallo-B-lactamas"/>
</dbReference>
<keyword evidence="3 6" id="KW-0378">Hydrolase</keyword>
<dbReference type="GO" id="GO:0016787">
    <property type="term" value="F:hydrolase activity"/>
    <property type="evidence" value="ECO:0007669"/>
    <property type="project" value="UniProtKB-KW"/>
</dbReference>
<keyword evidence="7" id="KW-1185">Reference proteome</keyword>
<dbReference type="CDD" id="cd16277">
    <property type="entry name" value="metallo-hydrolase-like_MBL-fold"/>
    <property type="match status" value="1"/>
</dbReference>
<dbReference type="InterPro" id="IPR051013">
    <property type="entry name" value="MBL_superfamily_lactonases"/>
</dbReference>
<evidence type="ECO:0000259" key="5">
    <source>
        <dbReference type="SMART" id="SM00849"/>
    </source>
</evidence>
<dbReference type="PANTHER" id="PTHR42978:SF6">
    <property type="entry name" value="QUORUM-QUENCHING LACTONASE YTNP-RELATED"/>
    <property type="match status" value="1"/>
</dbReference>
<dbReference type="Pfam" id="PF00753">
    <property type="entry name" value="Lactamase_B"/>
    <property type="match status" value="1"/>
</dbReference>
<comment type="caution">
    <text evidence="6">The sequence shown here is derived from an EMBL/GenBank/DDBJ whole genome shotgun (WGS) entry which is preliminary data.</text>
</comment>
<comment type="similarity">
    <text evidence="1">Belongs to the metallo-beta-lactamase superfamily.</text>
</comment>
<evidence type="ECO:0000256" key="2">
    <source>
        <dbReference type="ARBA" id="ARBA00022723"/>
    </source>
</evidence>
<dbReference type="AlphaFoldDB" id="A0A7X0CCQ5"/>
<proteinExistence type="inferred from homology"/>
<feature type="domain" description="Metallo-beta-lactamase" evidence="5">
    <location>
        <begin position="58"/>
        <end position="267"/>
    </location>
</feature>
<accession>A0A7X0CCQ5</accession>